<keyword evidence="8" id="KW-1185">Reference proteome</keyword>
<dbReference type="CDD" id="cd19499">
    <property type="entry name" value="RecA-like_ClpB_Hsp104-like"/>
    <property type="match status" value="1"/>
</dbReference>
<protein>
    <recommendedName>
        <fullName evidence="6">Clp R domain-containing protein</fullName>
    </recommendedName>
</protein>
<proteinExistence type="inferred from homology"/>
<dbReference type="Pfam" id="PF23569">
    <property type="entry name" value="NBD_SMAX1"/>
    <property type="match status" value="1"/>
</dbReference>
<evidence type="ECO:0000259" key="6">
    <source>
        <dbReference type="PROSITE" id="PS51903"/>
    </source>
</evidence>
<dbReference type="InterPro" id="IPR058680">
    <property type="entry name" value="NBD_SMAX1-like"/>
</dbReference>
<dbReference type="Pfam" id="PF07724">
    <property type="entry name" value="AAA_2"/>
    <property type="match status" value="1"/>
</dbReference>
<dbReference type="SUPFAM" id="SSF52540">
    <property type="entry name" value="P-loop containing nucleoside triphosphate hydrolases"/>
    <property type="match status" value="1"/>
</dbReference>
<dbReference type="GO" id="GO:0005524">
    <property type="term" value="F:ATP binding"/>
    <property type="evidence" value="ECO:0007669"/>
    <property type="project" value="InterPro"/>
</dbReference>
<name>A0AAF0UGU9_SOLVR</name>
<dbReference type="SUPFAM" id="SSF81923">
    <property type="entry name" value="Double Clp-N motif"/>
    <property type="match status" value="1"/>
</dbReference>
<organism evidence="7 8">
    <name type="scientific">Solanum verrucosum</name>
    <dbReference type="NCBI Taxonomy" id="315347"/>
    <lineage>
        <taxon>Eukaryota</taxon>
        <taxon>Viridiplantae</taxon>
        <taxon>Streptophyta</taxon>
        <taxon>Embryophyta</taxon>
        <taxon>Tracheophyta</taxon>
        <taxon>Spermatophyta</taxon>
        <taxon>Magnoliopsida</taxon>
        <taxon>eudicotyledons</taxon>
        <taxon>Gunneridae</taxon>
        <taxon>Pentapetalae</taxon>
        <taxon>asterids</taxon>
        <taxon>lamiids</taxon>
        <taxon>Solanales</taxon>
        <taxon>Solanaceae</taxon>
        <taxon>Solanoideae</taxon>
        <taxon>Solaneae</taxon>
        <taxon>Solanum</taxon>
    </lineage>
</organism>
<dbReference type="Pfam" id="PF26587">
    <property type="entry name" value="AAA_lid_SMAX1"/>
    <property type="match status" value="1"/>
</dbReference>
<evidence type="ECO:0000256" key="2">
    <source>
        <dbReference type="ARBA" id="ARBA00022737"/>
    </source>
</evidence>
<dbReference type="PANTHER" id="PTHR43572:SF38">
    <property type="entry name" value="PROTEIN SMAX1-LIKE 6"/>
    <property type="match status" value="1"/>
</dbReference>
<sequence length="1133" mass="125530">MREDKTRLAMQRRCDAVVASIGGGECHDPPLCLSNIAPEVGRNNLDMWRGACLPAMPTPVSTAKQCLTEEAARALEDAVAVARRRSHAQTTSLHAVSALLALPSSTIRDACARARSCAYSPRLQFRALELSVSVSLDRLPTAKTLDEPPISNSLMAAIKRSQANQRRHPDTFHIYQQLQQQNSSNFSISTLKVELKHFILSILDDPIVSRVLGEAGFRSCDIKLALLNPPAISRFSKARCPPMFLCNLTDSELSKRGFNFPFSSVSGKGNIDENCRRIGEILVKKSCRNPLLIGNCATDALYSFTDCVQKGKGGALPDEIKGLTVISFEKEFSDGTEEMISLKFKEVTDAVECCTGDGIIVNYGELKVFIDDGSVSYIVSKFTKLVQVNCGKLWLVGAAASYDIYLKFLARFPTIQKDWDLHLLPITSSTLPIGGLPSRSSLMGSFVPFGGFFTTSSESENSWINKNEYTARCNLCNEKYEQEVSTVLRGATGPVTDQQATHLSSWLQKAECGPSRGLVGVEADEGCSLLNARLAGLQKKWNDICQRLHHIHSFQPDALQARSHLPSLGIFQSSAAGDESRNKDLLLDARLTNQSSMSSDLQNTSWTKNTMSKSVMFEGDSDSQAEVPAQSLETQHLKMENIWTPYRHALRDLRLPLDRTSSASKASVSTDLGLGTVHISTVRDLSKPSFPENEDRLPYFSGSFSSSVPQLDKDLDVEDFKNLYKALSGYVYWQEEAIYAISHTVARCRSGNGRSHVSSKGNIWLSFIGPDEVGKQKIAKALAENVFGSYNSLLSVDLGSSDGISCSNSLLIHQNIRNGHMNLRGKTVIDYIAEELSKKRCSIVLLENIEKADFPVQNSLSRAIRTGKLLNLHGKEISINNMIFVLTSKSAKITKDFFSSKKSLEFSEEKILAAKNLQMQIAIGSGYRNRIEVKNTNLWITSGDRTLESFSAYKRKQTDNSDSNDDKLLQMPKRLCTVPKSSLDLNLPVEEMEEENECDECDSDSGSEGSKAWLEEILEQMDNNVVFKPFDFGALAEKILNEININLKKIVGVDIKLEIDSEVMVQILAAAWLSDRKEAVEDWVEKVLCRSFMDVRNRFQHIADSVIRLVHCQGIAVEDQAPGIYFPAKITIE</sequence>
<dbReference type="InterPro" id="IPR004176">
    <property type="entry name" value="Clp_R_N"/>
</dbReference>
<gene>
    <name evidence="7" type="ORF">MTR67_038994</name>
</gene>
<dbReference type="InterPro" id="IPR027417">
    <property type="entry name" value="P-loop_NTPase"/>
</dbReference>
<evidence type="ECO:0000256" key="4">
    <source>
        <dbReference type="ARBA" id="ARBA00023163"/>
    </source>
</evidence>
<dbReference type="Gene3D" id="1.10.1780.10">
    <property type="entry name" value="Clp, N-terminal domain"/>
    <property type="match status" value="1"/>
</dbReference>
<evidence type="ECO:0000313" key="7">
    <source>
        <dbReference type="EMBL" id="WMV45609.1"/>
    </source>
</evidence>
<dbReference type="Proteomes" id="UP001234989">
    <property type="component" value="Chromosome 9"/>
</dbReference>
<dbReference type="InterPro" id="IPR036628">
    <property type="entry name" value="Clp_N_dom_sf"/>
</dbReference>
<accession>A0AAF0UGU9</accession>
<keyword evidence="2 5" id="KW-0677">Repeat</keyword>
<dbReference type="InterPro" id="IPR003959">
    <property type="entry name" value="ATPase_AAA_core"/>
</dbReference>
<evidence type="ECO:0000313" key="8">
    <source>
        <dbReference type="Proteomes" id="UP001234989"/>
    </source>
</evidence>
<feature type="domain" description="Clp R" evidence="6">
    <location>
        <begin position="62"/>
        <end position="235"/>
    </location>
</feature>
<dbReference type="PRINTS" id="PR00300">
    <property type="entry name" value="CLPPROTEASEA"/>
</dbReference>
<dbReference type="PROSITE" id="PS51903">
    <property type="entry name" value="CLP_R"/>
    <property type="match status" value="1"/>
</dbReference>
<dbReference type="InterPro" id="IPR001270">
    <property type="entry name" value="ClpA/B"/>
</dbReference>
<dbReference type="EMBL" id="CP133620">
    <property type="protein sequence ID" value="WMV45609.1"/>
    <property type="molecule type" value="Genomic_DNA"/>
</dbReference>
<reference evidence="7" key="1">
    <citation type="submission" date="2023-08" db="EMBL/GenBank/DDBJ databases">
        <title>A de novo genome assembly of Solanum verrucosum Schlechtendal, a Mexican diploid species geographically isolated from the other diploid A-genome species in potato relatives.</title>
        <authorList>
            <person name="Hosaka K."/>
        </authorList>
    </citation>
    <scope>NUCLEOTIDE SEQUENCE</scope>
    <source>
        <tissue evidence="7">Young leaves</tissue>
    </source>
</reference>
<dbReference type="PANTHER" id="PTHR43572">
    <property type="entry name" value="CHAPERONE PROTEIN CLPD, CHLOROPLASTIC"/>
    <property type="match status" value="1"/>
</dbReference>
<keyword evidence="4" id="KW-0804">Transcription</keyword>
<dbReference type="Pfam" id="PF02861">
    <property type="entry name" value="Clp_N"/>
    <property type="match status" value="1"/>
</dbReference>
<dbReference type="InterPro" id="IPR058954">
    <property type="entry name" value="AAA_lid_SMAX1"/>
</dbReference>
<evidence type="ECO:0000256" key="5">
    <source>
        <dbReference type="PROSITE-ProRule" id="PRU01251"/>
    </source>
</evidence>
<dbReference type="InterPro" id="IPR051650">
    <property type="entry name" value="SL_signaling_regulator"/>
</dbReference>
<keyword evidence="3" id="KW-0805">Transcription regulation</keyword>
<dbReference type="Gene3D" id="3.40.50.300">
    <property type="entry name" value="P-loop containing nucleotide triphosphate hydrolases"/>
    <property type="match status" value="1"/>
</dbReference>
<comment type="similarity">
    <text evidence="1">Belongs to the ClpA/ClpB family.</text>
</comment>
<evidence type="ECO:0000256" key="1">
    <source>
        <dbReference type="ARBA" id="ARBA00008675"/>
    </source>
</evidence>
<evidence type="ECO:0000256" key="3">
    <source>
        <dbReference type="ARBA" id="ARBA00023015"/>
    </source>
</evidence>
<dbReference type="GO" id="GO:0016887">
    <property type="term" value="F:ATP hydrolysis activity"/>
    <property type="evidence" value="ECO:0007669"/>
    <property type="project" value="InterPro"/>
</dbReference>
<dbReference type="AlphaFoldDB" id="A0AAF0UGU9"/>